<sequence>MVHFCPPLQTCIAVCLFNKSYSHDSLADRFFLNRTVPDRGEFVLTEAPLLAAWQNGRSVGWQLGGSGSPSIGSATSVTSFKKSGREAAGRLMEAEKPAALLPAEFVIDVRTKTGDPVSLRNATRTDSSNL</sequence>
<evidence type="ECO:0000313" key="1">
    <source>
        <dbReference type="EMBL" id="VEL17314.1"/>
    </source>
</evidence>
<dbReference type="EMBL" id="CAAALY010032085">
    <property type="protein sequence ID" value="VEL17314.1"/>
    <property type="molecule type" value="Genomic_DNA"/>
</dbReference>
<accession>A0A448WQ38</accession>
<evidence type="ECO:0000313" key="2">
    <source>
        <dbReference type="Proteomes" id="UP000784294"/>
    </source>
</evidence>
<dbReference type="AlphaFoldDB" id="A0A448WQ38"/>
<proteinExistence type="predicted"/>
<name>A0A448WQ38_9PLAT</name>
<keyword evidence="2" id="KW-1185">Reference proteome</keyword>
<protein>
    <submittedName>
        <fullName evidence="1">Uncharacterized protein</fullName>
    </submittedName>
</protein>
<reference evidence="1" key="1">
    <citation type="submission" date="2018-11" db="EMBL/GenBank/DDBJ databases">
        <authorList>
            <consortium name="Pathogen Informatics"/>
        </authorList>
    </citation>
    <scope>NUCLEOTIDE SEQUENCE</scope>
</reference>
<dbReference type="Proteomes" id="UP000784294">
    <property type="component" value="Unassembled WGS sequence"/>
</dbReference>
<comment type="caution">
    <text evidence="1">The sequence shown here is derived from an EMBL/GenBank/DDBJ whole genome shotgun (WGS) entry which is preliminary data.</text>
</comment>
<organism evidence="1 2">
    <name type="scientific">Protopolystoma xenopodis</name>
    <dbReference type="NCBI Taxonomy" id="117903"/>
    <lineage>
        <taxon>Eukaryota</taxon>
        <taxon>Metazoa</taxon>
        <taxon>Spiralia</taxon>
        <taxon>Lophotrochozoa</taxon>
        <taxon>Platyhelminthes</taxon>
        <taxon>Monogenea</taxon>
        <taxon>Polyopisthocotylea</taxon>
        <taxon>Polystomatidea</taxon>
        <taxon>Polystomatidae</taxon>
        <taxon>Protopolystoma</taxon>
    </lineage>
</organism>
<gene>
    <name evidence="1" type="ORF">PXEA_LOCUS10754</name>
</gene>